<dbReference type="Pfam" id="PF09729">
    <property type="entry name" value="Gti1_Pac2"/>
    <property type="match status" value="1"/>
</dbReference>
<evidence type="ECO:0008006" key="5">
    <source>
        <dbReference type="Google" id="ProtNLM"/>
    </source>
</evidence>
<dbReference type="Proteomes" id="UP000053342">
    <property type="component" value="Unassembled WGS sequence"/>
</dbReference>
<name>A0A0D2DP24_9EURO</name>
<feature type="region of interest" description="Disordered" evidence="2">
    <location>
        <begin position="95"/>
        <end position="133"/>
    </location>
</feature>
<feature type="compositionally biased region" description="Polar residues" evidence="2">
    <location>
        <begin position="420"/>
        <end position="436"/>
    </location>
</feature>
<evidence type="ECO:0000256" key="2">
    <source>
        <dbReference type="SAM" id="MobiDB-lite"/>
    </source>
</evidence>
<evidence type="ECO:0000256" key="1">
    <source>
        <dbReference type="ARBA" id="ARBA00008359"/>
    </source>
</evidence>
<dbReference type="AlphaFoldDB" id="A0A0D2DP24"/>
<sequence length="450" mass="50240">MASGGGASLQPTFRGHVATTQDALILFEACLQGHLSHVPRRPHDRERSHLITSGSIFIYEENASGIKRWTDGVTWSPSRILGNFLVYRELDKPFPPGEKKRAMKKQQRRPSRPGEPYARPDGYANEQSSHDAEAERQLIGSLVDSYGFKKDGLVKKTMSVTVQGVTHHLVSYYLVGDVLAQTLRTPSQSDSLQYVRPRLELTQKQSFRAPLEDVDDLEGGQPGYGYRLSQAPQRASYGGEYNQQPYYPAQSYPTQAYTSLPPHTGVGPSYPVAVPPVPAPYTLQQPQVAPSHMQNHRLEYSQYDQGSYGRTYDPTSRSIPATPTSLPASMPPNISTMGSDRSQTQTGMYPPMSMQRPVSNMSPVSMDMRSQMPYRSSPYTPQLDQSRQTQASPIPDRREQAQPASHMYQSPRAPFYPEETPQQNTQGQYSQPSPYTQWPGPASQPPHPPQ</sequence>
<protein>
    <recommendedName>
        <fullName evidence="5">Gti1/Pac2 family protein</fullName>
    </recommendedName>
</protein>
<evidence type="ECO:0000313" key="3">
    <source>
        <dbReference type="EMBL" id="KIW44573.1"/>
    </source>
</evidence>
<feature type="region of interest" description="Disordered" evidence="2">
    <location>
        <begin position="305"/>
        <end position="450"/>
    </location>
</feature>
<dbReference type="PANTHER" id="PTHR28027:SF2">
    <property type="entry name" value="TRANSCRIPTIONAL REGULATOR MIT1"/>
    <property type="match status" value="1"/>
</dbReference>
<dbReference type="RefSeq" id="XP_016264789.1">
    <property type="nucleotide sequence ID" value="XM_016403784.1"/>
</dbReference>
<accession>A0A0D2DP24</accession>
<dbReference type="EMBL" id="KN847334">
    <property type="protein sequence ID" value="KIW44573.1"/>
    <property type="molecule type" value="Genomic_DNA"/>
</dbReference>
<gene>
    <name evidence="3" type="ORF">PV06_03033</name>
</gene>
<feature type="compositionally biased region" description="Polar residues" evidence="2">
    <location>
        <begin position="313"/>
        <end position="347"/>
    </location>
</feature>
<evidence type="ECO:0000313" key="4">
    <source>
        <dbReference type="Proteomes" id="UP000053342"/>
    </source>
</evidence>
<dbReference type="InterPro" id="IPR018608">
    <property type="entry name" value="Gti1/Pac2"/>
</dbReference>
<dbReference type="VEuPathDB" id="FungiDB:PV06_03033"/>
<reference evidence="3 4" key="1">
    <citation type="submission" date="2015-01" db="EMBL/GenBank/DDBJ databases">
        <title>The Genome Sequence of Exophiala oligosperma CBS72588.</title>
        <authorList>
            <consortium name="The Broad Institute Genomics Platform"/>
            <person name="Cuomo C."/>
            <person name="de Hoog S."/>
            <person name="Gorbushina A."/>
            <person name="Stielow B."/>
            <person name="Teixiera M."/>
            <person name="Abouelleil A."/>
            <person name="Chapman S.B."/>
            <person name="Priest M."/>
            <person name="Young S.K."/>
            <person name="Wortman J."/>
            <person name="Nusbaum C."/>
            <person name="Birren B."/>
        </authorList>
    </citation>
    <scope>NUCLEOTIDE SEQUENCE [LARGE SCALE GENOMIC DNA]</scope>
    <source>
        <strain evidence="3 4">CBS 72588</strain>
    </source>
</reference>
<proteinExistence type="inferred from homology"/>
<dbReference type="HOGENOM" id="CLU_028895_5_1_1"/>
<keyword evidence="4" id="KW-1185">Reference proteome</keyword>
<organism evidence="3 4">
    <name type="scientific">Exophiala oligosperma</name>
    <dbReference type="NCBI Taxonomy" id="215243"/>
    <lineage>
        <taxon>Eukaryota</taxon>
        <taxon>Fungi</taxon>
        <taxon>Dikarya</taxon>
        <taxon>Ascomycota</taxon>
        <taxon>Pezizomycotina</taxon>
        <taxon>Eurotiomycetes</taxon>
        <taxon>Chaetothyriomycetidae</taxon>
        <taxon>Chaetothyriales</taxon>
        <taxon>Herpotrichiellaceae</taxon>
        <taxon>Exophiala</taxon>
    </lineage>
</organism>
<dbReference type="OrthoDB" id="5319641at2759"/>
<dbReference type="GO" id="GO:0003677">
    <property type="term" value="F:DNA binding"/>
    <property type="evidence" value="ECO:0007669"/>
    <property type="project" value="TreeGrafter"/>
</dbReference>
<feature type="compositionally biased region" description="Basic residues" evidence="2">
    <location>
        <begin position="101"/>
        <end position="111"/>
    </location>
</feature>
<comment type="similarity">
    <text evidence="1">Belongs to the MIT1/WOR1 family.</text>
</comment>
<feature type="compositionally biased region" description="Polar residues" evidence="2">
    <location>
        <begin position="373"/>
        <end position="392"/>
    </location>
</feature>
<dbReference type="GeneID" id="27355107"/>
<dbReference type="PANTHER" id="PTHR28027">
    <property type="entry name" value="TRANSCRIPTIONAL REGULATOR MIT1"/>
    <property type="match status" value="1"/>
</dbReference>